<organism evidence="2">
    <name type="scientific">Arabidopsis lyrata subsp. lyrata</name>
    <name type="common">Lyre-leaved rock-cress</name>
    <dbReference type="NCBI Taxonomy" id="81972"/>
    <lineage>
        <taxon>Eukaryota</taxon>
        <taxon>Viridiplantae</taxon>
        <taxon>Streptophyta</taxon>
        <taxon>Embryophyta</taxon>
        <taxon>Tracheophyta</taxon>
        <taxon>Spermatophyta</taxon>
        <taxon>Magnoliopsida</taxon>
        <taxon>eudicotyledons</taxon>
        <taxon>Gunneridae</taxon>
        <taxon>Pentapetalae</taxon>
        <taxon>rosids</taxon>
        <taxon>malvids</taxon>
        <taxon>Brassicales</taxon>
        <taxon>Brassicaceae</taxon>
        <taxon>Camelineae</taxon>
        <taxon>Arabidopsis</taxon>
    </lineage>
</organism>
<proteinExistence type="predicted"/>
<evidence type="ECO:0000313" key="1">
    <source>
        <dbReference type="EMBL" id="EFH44686.1"/>
    </source>
</evidence>
<sequence length="88" mass="9984">MVHITPRSINNYMDFIDYDEIKYAGTQEKEHVTGKPCLITKGGCPRMFIDENFSDINRDCYICFFTAGNKETASTDNDNVSDEDGDSN</sequence>
<dbReference type="AlphaFoldDB" id="D7MHT8"/>
<keyword evidence="2" id="KW-1185">Reference proteome</keyword>
<name>D7MHT8_ARALL</name>
<dbReference type="HOGENOM" id="CLU_2472143_0_0_1"/>
<protein>
    <submittedName>
        <fullName evidence="1">Predicted protein</fullName>
    </submittedName>
</protein>
<evidence type="ECO:0000313" key="2">
    <source>
        <dbReference type="Proteomes" id="UP000008694"/>
    </source>
</evidence>
<reference evidence="2" key="1">
    <citation type="journal article" date="2011" name="Nat. Genet.">
        <title>The Arabidopsis lyrata genome sequence and the basis of rapid genome size change.</title>
        <authorList>
            <person name="Hu T.T."/>
            <person name="Pattyn P."/>
            <person name="Bakker E.G."/>
            <person name="Cao J."/>
            <person name="Cheng J.-F."/>
            <person name="Clark R.M."/>
            <person name="Fahlgren N."/>
            <person name="Fawcett J.A."/>
            <person name="Grimwood J."/>
            <person name="Gundlach H."/>
            <person name="Haberer G."/>
            <person name="Hollister J.D."/>
            <person name="Ossowski S."/>
            <person name="Ottilar R.P."/>
            <person name="Salamov A.A."/>
            <person name="Schneeberger K."/>
            <person name="Spannagl M."/>
            <person name="Wang X."/>
            <person name="Yang L."/>
            <person name="Nasrallah M.E."/>
            <person name="Bergelson J."/>
            <person name="Carrington J.C."/>
            <person name="Gaut B.S."/>
            <person name="Schmutz J."/>
            <person name="Mayer K.F.X."/>
            <person name="Van de Peer Y."/>
            <person name="Grigoriev I.V."/>
            <person name="Nordborg M."/>
            <person name="Weigel D."/>
            <person name="Guo Y.-L."/>
        </authorList>
    </citation>
    <scope>NUCLEOTIDE SEQUENCE [LARGE SCALE GENOMIC DNA]</scope>
    <source>
        <strain evidence="2">cv. MN47</strain>
    </source>
</reference>
<dbReference type="Proteomes" id="UP000008694">
    <property type="component" value="Unassembled WGS sequence"/>
</dbReference>
<dbReference type="EMBL" id="GL348719">
    <property type="protein sequence ID" value="EFH44686.1"/>
    <property type="molecule type" value="Genomic_DNA"/>
</dbReference>
<gene>
    <name evidence="1" type="ORF">ARALYDRAFT_659084</name>
</gene>
<dbReference type="Gramene" id="Al_scaffold_0007_3139">
    <property type="protein sequence ID" value="Al_scaffold_0007_3139"/>
    <property type="gene ID" value="Al_scaffold_0007_3139"/>
</dbReference>
<accession>D7MHT8</accession>